<keyword evidence="3" id="KW-0238">DNA-binding</keyword>
<dbReference type="PANTHER" id="PTHR30579:SF2">
    <property type="entry name" value="HTH-TYPE TRANSCRIPTIONAL REGULATOR ARGP"/>
    <property type="match status" value="1"/>
</dbReference>
<accession>A0A1I1NHN3</accession>
<dbReference type="Gene3D" id="1.10.10.10">
    <property type="entry name" value="Winged helix-like DNA-binding domain superfamily/Winged helix DNA-binding domain"/>
    <property type="match status" value="1"/>
</dbReference>
<dbReference type="InterPro" id="IPR017685">
    <property type="entry name" value="ArgP"/>
</dbReference>
<feature type="domain" description="HTH lysR-type" evidence="5">
    <location>
        <begin position="2"/>
        <end position="58"/>
    </location>
</feature>
<sequence length="299" mass="31826">MIDAGQLQTLSTLLRVGSFEGAAQVLGVTQSAVSQRIRALEDRVGQPLVLRGTPCLGTALGDRLARHAEDVALMEAQVLGDLAEAGQGQRTVRIAVNADSLASWFLPALARAQEALPGLFYDLVVDDQDHSGDWLRKGEVAGAVSAHAVPPTGCDSHPLGDLRYVAVASPEFLARHCPDGITGPALRAAPMMTYDRKDRLQLDWLEQCFGPGPVPATHYLPSTQAFTEAAALGLGWAVNPLSLVQPVLDVGRLVVLRPDQPLDTPLYWQVSRRMAPALAPATRAICAAARRALITDPTG</sequence>
<protein>
    <submittedName>
        <fullName evidence="6">LysR family transcriptional regulator, chromosome initiation inhibitor</fullName>
    </submittedName>
</protein>
<gene>
    <name evidence="6" type="ORF">SAMN05421762_2970</name>
</gene>
<dbReference type="PRINTS" id="PR00039">
    <property type="entry name" value="HTHLYSR"/>
</dbReference>
<evidence type="ECO:0000313" key="7">
    <source>
        <dbReference type="Proteomes" id="UP000231644"/>
    </source>
</evidence>
<dbReference type="EMBL" id="FOLX01000001">
    <property type="protein sequence ID" value="SFC96936.1"/>
    <property type="molecule type" value="Genomic_DNA"/>
</dbReference>
<dbReference type="InterPro" id="IPR050176">
    <property type="entry name" value="LTTR"/>
</dbReference>
<dbReference type="PANTHER" id="PTHR30579">
    <property type="entry name" value="TRANSCRIPTIONAL REGULATOR"/>
    <property type="match status" value="1"/>
</dbReference>
<evidence type="ECO:0000256" key="4">
    <source>
        <dbReference type="ARBA" id="ARBA00023163"/>
    </source>
</evidence>
<dbReference type="PROSITE" id="PS50931">
    <property type="entry name" value="HTH_LYSR"/>
    <property type="match status" value="1"/>
</dbReference>
<keyword evidence="2" id="KW-0805">Transcription regulation</keyword>
<dbReference type="Pfam" id="PF00126">
    <property type="entry name" value="HTH_1"/>
    <property type="match status" value="1"/>
</dbReference>
<dbReference type="SUPFAM" id="SSF53850">
    <property type="entry name" value="Periplasmic binding protein-like II"/>
    <property type="match status" value="1"/>
</dbReference>
<evidence type="ECO:0000256" key="2">
    <source>
        <dbReference type="ARBA" id="ARBA00023015"/>
    </source>
</evidence>
<proteinExistence type="inferred from homology"/>
<evidence type="ECO:0000259" key="5">
    <source>
        <dbReference type="PROSITE" id="PS50931"/>
    </source>
</evidence>
<dbReference type="InterPro" id="IPR036390">
    <property type="entry name" value="WH_DNA-bd_sf"/>
</dbReference>
<comment type="similarity">
    <text evidence="1">Belongs to the LysR transcriptional regulatory family.</text>
</comment>
<dbReference type="Gene3D" id="3.40.190.290">
    <property type="match status" value="1"/>
</dbReference>
<reference evidence="6 7" key="1">
    <citation type="submission" date="2016-10" db="EMBL/GenBank/DDBJ databases">
        <authorList>
            <person name="de Groot N.N."/>
        </authorList>
    </citation>
    <scope>NUCLEOTIDE SEQUENCE [LARGE SCALE GENOMIC DNA]</scope>
    <source>
        <strain evidence="6 7">DSM 29619</strain>
    </source>
</reference>
<evidence type="ECO:0000256" key="1">
    <source>
        <dbReference type="ARBA" id="ARBA00009437"/>
    </source>
</evidence>
<dbReference type="InterPro" id="IPR000847">
    <property type="entry name" value="LysR_HTH_N"/>
</dbReference>
<dbReference type="OrthoDB" id="3252676at2"/>
<evidence type="ECO:0000313" key="6">
    <source>
        <dbReference type="EMBL" id="SFC96936.1"/>
    </source>
</evidence>
<dbReference type="GO" id="GO:0003700">
    <property type="term" value="F:DNA-binding transcription factor activity"/>
    <property type="evidence" value="ECO:0007669"/>
    <property type="project" value="InterPro"/>
</dbReference>
<dbReference type="Proteomes" id="UP000231644">
    <property type="component" value="Unassembled WGS sequence"/>
</dbReference>
<dbReference type="InterPro" id="IPR005119">
    <property type="entry name" value="LysR_subst-bd"/>
</dbReference>
<dbReference type="Pfam" id="PF03466">
    <property type="entry name" value="LysR_substrate"/>
    <property type="match status" value="1"/>
</dbReference>
<organism evidence="6 7">
    <name type="scientific">Pseudooceanicola nitratireducens</name>
    <dbReference type="NCBI Taxonomy" id="517719"/>
    <lineage>
        <taxon>Bacteria</taxon>
        <taxon>Pseudomonadati</taxon>
        <taxon>Pseudomonadota</taxon>
        <taxon>Alphaproteobacteria</taxon>
        <taxon>Rhodobacterales</taxon>
        <taxon>Paracoccaceae</taxon>
        <taxon>Pseudooceanicola</taxon>
    </lineage>
</organism>
<dbReference type="GO" id="GO:0003677">
    <property type="term" value="F:DNA binding"/>
    <property type="evidence" value="ECO:0007669"/>
    <property type="project" value="UniProtKB-KW"/>
</dbReference>
<dbReference type="NCBIfam" id="NF002964">
    <property type="entry name" value="PRK03635.1"/>
    <property type="match status" value="1"/>
</dbReference>
<name>A0A1I1NHN3_9RHOB</name>
<evidence type="ECO:0000256" key="3">
    <source>
        <dbReference type="ARBA" id="ARBA00023125"/>
    </source>
</evidence>
<keyword evidence="7" id="KW-1185">Reference proteome</keyword>
<dbReference type="NCBIfam" id="TIGR03298">
    <property type="entry name" value="argP"/>
    <property type="match status" value="1"/>
</dbReference>
<dbReference type="NCBIfam" id="NF009888">
    <property type="entry name" value="PRK13348.1"/>
    <property type="match status" value="1"/>
</dbReference>
<keyword evidence="4" id="KW-0804">Transcription</keyword>
<dbReference type="InterPro" id="IPR036388">
    <property type="entry name" value="WH-like_DNA-bd_sf"/>
</dbReference>
<dbReference type="SUPFAM" id="SSF46785">
    <property type="entry name" value="Winged helix' DNA-binding domain"/>
    <property type="match status" value="1"/>
</dbReference>
<dbReference type="RefSeq" id="WP_093446413.1">
    <property type="nucleotide sequence ID" value="NZ_FNZG01000001.1"/>
</dbReference>
<dbReference type="AlphaFoldDB" id="A0A1I1NHN3"/>